<proteinExistence type="predicted"/>
<reference evidence="6 7" key="1">
    <citation type="submission" date="2011-05" db="EMBL/GenBank/DDBJ databases">
        <authorList>
            <person name="Muzny D."/>
            <person name="Qin X."/>
            <person name="Deng J."/>
            <person name="Jiang H."/>
            <person name="Liu Y."/>
            <person name="Qu J."/>
            <person name="Song X.-Z."/>
            <person name="Zhang L."/>
            <person name="Thornton R."/>
            <person name="Coyle M."/>
            <person name="Francisco L."/>
            <person name="Jackson L."/>
            <person name="Javaid M."/>
            <person name="Korchina V."/>
            <person name="Kovar C."/>
            <person name="Mata R."/>
            <person name="Mathew T."/>
            <person name="Ngo R."/>
            <person name="Nguyen L."/>
            <person name="Nguyen N."/>
            <person name="Okwuonu G."/>
            <person name="Ongeri F."/>
            <person name="Pham C."/>
            <person name="Simmons D."/>
            <person name="Wilczek-Boney K."/>
            <person name="Hale W."/>
            <person name="Jakkamsetti A."/>
            <person name="Pham P."/>
            <person name="Ruth R."/>
            <person name="San Lucas F."/>
            <person name="Warren J."/>
            <person name="Zhang J."/>
            <person name="Zhao Z."/>
            <person name="Zhou C."/>
            <person name="Zhu D."/>
            <person name="Lee S."/>
            <person name="Bess C."/>
            <person name="Blankenburg K."/>
            <person name="Forbes L."/>
            <person name="Fu Q."/>
            <person name="Gubbala S."/>
            <person name="Hirani K."/>
            <person name="Jayaseelan J.C."/>
            <person name="Lara F."/>
            <person name="Munidasa M."/>
            <person name="Palculict T."/>
            <person name="Patil S."/>
            <person name="Pu L.-L."/>
            <person name="Saada N."/>
            <person name="Tang L."/>
            <person name="Weissenberger G."/>
            <person name="Zhu Y."/>
            <person name="Hemphill L."/>
            <person name="Shang Y."/>
            <person name="Youmans B."/>
            <person name="Ayvaz T."/>
            <person name="Ross M."/>
            <person name="Santibanez J."/>
            <person name="Aqrawi P."/>
            <person name="Gross S."/>
            <person name="Joshi V."/>
            <person name="Fowler G."/>
            <person name="Nazareth L."/>
            <person name="Reid J."/>
            <person name="Worley K."/>
            <person name="Petrosino J."/>
            <person name="Highlander S."/>
            <person name="Gibbs R."/>
        </authorList>
    </citation>
    <scope>NUCLEOTIDE SEQUENCE [LARGE SCALE GENOMIC DNA]</scope>
    <source>
        <strain evidence="6 7">871</strain>
    </source>
</reference>
<keyword evidence="4" id="KW-0843">Virulence</keyword>
<keyword evidence="3" id="KW-1266">Target cell cytoplasm</keyword>
<organism evidence="6 7">
    <name type="scientific">Neisseria shayeganii 871</name>
    <dbReference type="NCBI Taxonomy" id="1032488"/>
    <lineage>
        <taxon>Bacteria</taxon>
        <taxon>Pseudomonadati</taxon>
        <taxon>Pseudomonadota</taxon>
        <taxon>Betaproteobacteria</taxon>
        <taxon>Neisseriales</taxon>
        <taxon>Neisseriaceae</taxon>
        <taxon>Neisseria</taxon>
    </lineage>
</organism>
<evidence type="ECO:0000259" key="5">
    <source>
        <dbReference type="Pfam" id="PF04829"/>
    </source>
</evidence>
<dbReference type="AlphaFoldDB" id="G4CF90"/>
<feature type="domain" description="VENN motif-containing" evidence="5">
    <location>
        <begin position="41"/>
        <end position="89"/>
    </location>
</feature>
<accession>G4CF90</accession>
<evidence type="ECO:0000256" key="4">
    <source>
        <dbReference type="ARBA" id="ARBA00023026"/>
    </source>
</evidence>
<evidence type="ECO:0000256" key="1">
    <source>
        <dbReference type="ARBA" id="ARBA00004219"/>
    </source>
</evidence>
<dbReference type="STRING" id="1032488.HMPREF9371_0279"/>
<protein>
    <submittedName>
        <fullName evidence="6">HecA family adhesin/hemagglutinin</fullName>
    </submittedName>
</protein>
<dbReference type="InterPro" id="IPR006914">
    <property type="entry name" value="VENN_dom"/>
</dbReference>
<comment type="caution">
    <text evidence="6">The sequence shown here is derived from an EMBL/GenBank/DDBJ whole genome shotgun (WGS) entry which is preliminary data.</text>
</comment>
<evidence type="ECO:0000256" key="2">
    <source>
        <dbReference type="ARBA" id="ARBA00022656"/>
    </source>
</evidence>
<dbReference type="EMBL" id="AGAY01000008">
    <property type="protein sequence ID" value="EGY53534.1"/>
    <property type="molecule type" value="Genomic_DNA"/>
</dbReference>
<name>G4CF90_9NEIS</name>
<evidence type="ECO:0000313" key="6">
    <source>
        <dbReference type="EMBL" id="EGY53534.1"/>
    </source>
</evidence>
<gene>
    <name evidence="6" type="ORF">HMPREF9371_0279</name>
</gene>
<comment type="subcellular location">
    <subcellularLocation>
        <location evidence="1">Target cell</location>
        <location evidence="1">Target cell cytoplasm</location>
    </subcellularLocation>
</comment>
<keyword evidence="2" id="KW-0800">Toxin</keyword>
<evidence type="ECO:0000313" key="7">
    <source>
        <dbReference type="Proteomes" id="UP000003019"/>
    </source>
</evidence>
<evidence type="ECO:0000256" key="3">
    <source>
        <dbReference type="ARBA" id="ARBA00022913"/>
    </source>
</evidence>
<dbReference type="Pfam" id="PF04829">
    <property type="entry name" value="PT-VENN"/>
    <property type="match status" value="1"/>
</dbReference>
<keyword evidence="7" id="KW-1185">Reference proteome</keyword>
<dbReference type="GO" id="GO:0090729">
    <property type="term" value="F:toxin activity"/>
    <property type="evidence" value="ECO:0007669"/>
    <property type="project" value="UniProtKB-KW"/>
</dbReference>
<dbReference type="HOGENOM" id="CLU_1702372_0_0_4"/>
<dbReference type="PATRIC" id="fig|1032488.3.peg.259"/>
<sequence>MGAAVASAGDNNALAGAISAGGAEAAAPIISHYLYNEQDGSKLTAEQKETVTAITGLLGTAIGAAVGNTTADAVSGSLIAQNAVGNNELAFNVNSQENAVLRFNQKIRRELGNKFELRNIGRKNEQDYEIVELVALQSPDGKNSYTVSDLDADE</sequence>
<dbReference type="Proteomes" id="UP000003019">
    <property type="component" value="Unassembled WGS sequence"/>
</dbReference>
<dbReference type="RefSeq" id="WP_009117973.1">
    <property type="nucleotide sequence ID" value="NZ_JH164926.1"/>
</dbReference>